<dbReference type="InterPro" id="IPR020635">
    <property type="entry name" value="Tyr_kinase_cat_dom"/>
</dbReference>
<dbReference type="OrthoDB" id="2413561at2759"/>
<dbReference type="SMART" id="SM00219">
    <property type="entry name" value="TyrKc"/>
    <property type="match status" value="1"/>
</dbReference>
<dbReference type="PROSITE" id="PS00109">
    <property type="entry name" value="PROTEIN_KINASE_TYR"/>
    <property type="match status" value="1"/>
</dbReference>
<dbReference type="Pfam" id="PF07714">
    <property type="entry name" value="PK_Tyr_Ser-Thr"/>
    <property type="match status" value="1"/>
</dbReference>
<feature type="non-terminal residue" evidence="2">
    <location>
        <position position="153"/>
    </location>
</feature>
<dbReference type="InterPro" id="IPR000719">
    <property type="entry name" value="Prot_kinase_dom"/>
</dbReference>
<dbReference type="InterPro" id="IPR011009">
    <property type="entry name" value="Kinase-like_dom_sf"/>
</dbReference>
<accession>A0A087SWQ1</accession>
<dbReference type="SUPFAM" id="SSF56112">
    <property type="entry name" value="Protein kinase-like (PK-like)"/>
    <property type="match status" value="1"/>
</dbReference>
<evidence type="ECO:0000313" key="2">
    <source>
        <dbReference type="EMBL" id="KFM57290.1"/>
    </source>
</evidence>
<dbReference type="GO" id="GO:0004714">
    <property type="term" value="F:transmembrane receptor protein tyrosine kinase activity"/>
    <property type="evidence" value="ECO:0007669"/>
    <property type="project" value="TreeGrafter"/>
</dbReference>
<dbReference type="PANTHER" id="PTHR24416:SF573">
    <property type="entry name" value="INACTIVE TYROSINE-PROTEIN KINASE 7"/>
    <property type="match status" value="1"/>
</dbReference>
<reference evidence="2 3" key="1">
    <citation type="submission" date="2013-11" db="EMBL/GenBank/DDBJ databases">
        <title>Genome sequencing of Stegodyphus mimosarum.</title>
        <authorList>
            <person name="Bechsgaard J."/>
        </authorList>
    </citation>
    <scope>NUCLEOTIDE SEQUENCE [LARGE SCALE GENOMIC DNA]</scope>
</reference>
<dbReference type="OMA" id="ARNCITD"/>
<dbReference type="Gene3D" id="1.10.510.10">
    <property type="entry name" value="Transferase(Phosphotransferase) domain 1"/>
    <property type="match status" value="1"/>
</dbReference>
<feature type="domain" description="Protein kinase" evidence="1">
    <location>
        <begin position="1"/>
        <end position="153"/>
    </location>
</feature>
<keyword evidence="2" id="KW-0418">Kinase</keyword>
<keyword evidence="2" id="KW-0808">Transferase</keyword>
<evidence type="ECO:0000313" key="3">
    <source>
        <dbReference type="Proteomes" id="UP000054359"/>
    </source>
</evidence>
<dbReference type="InterPro" id="IPR001245">
    <property type="entry name" value="Ser-Thr/Tyr_kinase_cat_dom"/>
</dbReference>
<name>A0A087SWQ1_STEMI</name>
<dbReference type="PANTHER" id="PTHR24416">
    <property type="entry name" value="TYROSINE-PROTEIN KINASE RECEPTOR"/>
    <property type="match status" value="1"/>
</dbReference>
<keyword evidence="3" id="KW-1185">Reference proteome</keyword>
<dbReference type="InterPro" id="IPR008266">
    <property type="entry name" value="Tyr_kinase_AS"/>
</dbReference>
<dbReference type="PRINTS" id="PR00109">
    <property type="entry name" value="TYRKINASE"/>
</dbReference>
<dbReference type="GO" id="GO:0005524">
    <property type="term" value="F:ATP binding"/>
    <property type="evidence" value="ECO:0007669"/>
    <property type="project" value="InterPro"/>
</dbReference>
<organism evidence="2 3">
    <name type="scientific">Stegodyphus mimosarum</name>
    <name type="common">African social velvet spider</name>
    <dbReference type="NCBI Taxonomy" id="407821"/>
    <lineage>
        <taxon>Eukaryota</taxon>
        <taxon>Metazoa</taxon>
        <taxon>Ecdysozoa</taxon>
        <taxon>Arthropoda</taxon>
        <taxon>Chelicerata</taxon>
        <taxon>Arachnida</taxon>
        <taxon>Araneae</taxon>
        <taxon>Araneomorphae</taxon>
        <taxon>Entelegynae</taxon>
        <taxon>Eresoidea</taxon>
        <taxon>Eresidae</taxon>
        <taxon>Stegodyphus</taxon>
    </lineage>
</organism>
<dbReference type="AlphaFoldDB" id="A0A087SWQ1"/>
<dbReference type="PROSITE" id="PS50011">
    <property type="entry name" value="PROTEIN_KINASE_DOM"/>
    <property type="match status" value="1"/>
</dbReference>
<evidence type="ECO:0000259" key="1">
    <source>
        <dbReference type="PROSITE" id="PS50011"/>
    </source>
</evidence>
<proteinExistence type="predicted"/>
<dbReference type="STRING" id="407821.A0A087SWQ1"/>
<protein>
    <submittedName>
        <fullName evidence="2">Inactive tyrosine-protein kinase 7</fullName>
    </submittedName>
</protein>
<dbReference type="EMBL" id="KK112301">
    <property type="protein sequence ID" value="KFM57290.1"/>
    <property type="molecule type" value="Genomic_DNA"/>
</dbReference>
<dbReference type="InterPro" id="IPR050122">
    <property type="entry name" value="RTK"/>
</dbReference>
<sequence length="153" mass="17603">MEYLSNQRFTHKDLATRNCLVTSRLNIKISFPSLSRDTYAEEYFMYRNRTLPIRWAPAEAIIEDEWSTKSDVWSFAVLVWELFTQADLPFSEHSDEIVLKLLNSGELRWKPPSGAPSSLSSLLLTCWSSCARDRPTFTDVVLKIGQVTVDSHL</sequence>
<dbReference type="Proteomes" id="UP000054359">
    <property type="component" value="Unassembled WGS sequence"/>
</dbReference>
<gene>
    <name evidence="2" type="ORF">X975_06350</name>
</gene>